<name>A0A1R2CT79_9CILI</name>
<evidence type="ECO:0000313" key="7">
    <source>
        <dbReference type="Proteomes" id="UP000187209"/>
    </source>
</evidence>
<protein>
    <recommendedName>
        <fullName evidence="5">RING-type domain-containing protein</fullName>
    </recommendedName>
</protein>
<sequence length="1337" mass="153684">MNMDGKICQKLCACCNSTEKKYFVNSAEFHTICYNCAQNLQTLNIECINCKSNINIEYLSEIPPPRKCDWCGISPAKKCQDKKHAFCVECKKKIIQCPLCFCGTCYNKSSYINNCRLHSQCQNCSLKFKDWCRNCYCQICHKTFPEIKFAQCRHPACLECVRNGVCLLCDKKCTYCSNNIDIGTPICRKHPYCKDCQNNFIEILKECPECTNQTNKYKCFKCQLPRANLKSYCNSSNHKLCDDCYNIGKNCNCVSCFSCEKIMECSTNDYCKHVVCRNCKDTVSCKKCKDSYVLCSGCNRIKTLKNMFFQCNEHNACDSCLRSNKQCQKCMKKCEKCEIAQANTKKLGCGHMICNGCLQKYSDSCALCFKCDSCKNTFKRVGIANKSLCDKCIQNFEKNKECILCENPVTEKNSKCKHGYCIECISKINECQICKTCRGCKIEKGIILNKSKHWVCKECDQNQKCCNLCMENKKCDICLKISKSPLKYDCGKHKGCKKCKKHKVCECMIICTNCCEYSLGDFMNCSHFLCKKCQDENPDYAINSKCSICIERCFSCRSPSNLNKIICEKKEHILCKACNPYRENYCIICPNNLLFRECQECKKKNYTCQLKCSEHFLCLSCFNSMGPECEKCLKTCKECNNSSYNMGNRECGHALCIECQKSHLRNCEYYKKILCEICQESLIQVALGCLHQICTHCLGDKNYCIKCYSKCSDCGNINKIQYQCEHKLCGECFNKYNNCGVCSKSPECKCDKCNEFTFKLFPSECGHKFCEKCKSDSKGECRISVCHYCDKCFNKCEQNLNCKKNVCSIRCNKYKDLDSCPKCIQLTKNQCQICRNVEYGFILDCNHFVCIFCDFQKLHLKCSYCKGCESPFISCNHLCTNCSGGNKECWVCLGFAICENKKHFKKINSICEKCQCLHCGSVDKALSEDRICDTCANIQKICRNCFEIYYYDDIQNERAIPCDICNKCFNSVCSLCNKIFGHLLNAEKKKCMDCNNKEKCNGCQDIIEVSKIIEKDKKCISCSEFLKCQSCGNEEKKEILLKLGGSLINEGKCLACLEIQQCQKCLNYYYIHDIINNSQCLNCEELGRCSECLNLENIHILKKLQKCANCAGLHFCRNCQKLKNTFLFDQSGICYDCLSYKQCLLCKVYKSDEKILESGICEGCPKIKCNSCFFVYDRNLSDRLEKCPNCSLVECPKCHVFRDKAEIDYNDNCCTDCSIFKNCQKCNNKITKIVSENYYNFCYDCYNCPCECCFIKKQVKLTACKHFECSDCSVADTDYCAKCMKKFRCATHNQIKNINDDNKIFILMDCCQAYFCKNCKARYIGEDIQHRSNCVAN</sequence>
<dbReference type="PROSITE" id="PS50089">
    <property type="entry name" value="ZF_RING_2"/>
    <property type="match status" value="5"/>
</dbReference>
<gene>
    <name evidence="6" type="ORF">SteCoe_4994</name>
</gene>
<evidence type="ECO:0000313" key="6">
    <source>
        <dbReference type="EMBL" id="OMJ92229.1"/>
    </source>
</evidence>
<dbReference type="SMART" id="SM00184">
    <property type="entry name" value="RING"/>
    <property type="match status" value="11"/>
</dbReference>
<reference evidence="6 7" key="1">
    <citation type="submission" date="2016-11" db="EMBL/GenBank/DDBJ databases">
        <title>The macronuclear genome of Stentor coeruleus: a giant cell with tiny introns.</title>
        <authorList>
            <person name="Slabodnick M."/>
            <person name="Ruby J.G."/>
            <person name="Reiff S.B."/>
            <person name="Swart E.C."/>
            <person name="Gosai S."/>
            <person name="Prabakaran S."/>
            <person name="Witkowska E."/>
            <person name="Larue G.E."/>
            <person name="Fisher S."/>
            <person name="Freeman R.M."/>
            <person name="Gunawardena J."/>
            <person name="Chu W."/>
            <person name="Stover N.A."/>
            <person name="Gregory B.D."/>
            <person name="Nowacki M."/>
            <person name="Derisi J."/>
            <person name="Roy S.W."/>
            <person name="Marshall W.F."/>
            <person name="Sood P."/>
        </authorList>
    </citation>
    <scope>NUCLEOTIDE SEQUENCE [LARGE SCALE GENOMIC DNA]</scope>
    <source>
        <strain evidence="6">WM001</strain>
    </source>
</reference>
<feature type="domain" description="RING-type" evidence="5">
    <location>
        <begin position="137"/>
        <end position="177"/>
    </location>
</feature>
<dbReference type="Proteomes" id="UP000187209">
    <property type="component" value="Unassembled WGS sequence"/>
</dbReference>
<evidence type="ECO:0000259" key="5">
    <source>
        <dbReference type="PROSITE" id="PS50089"/>
    </source>
</evidence>
<feature type="domain" description="RING-type" evidence="5">
    <location>
        <begin position="402"/>
        <end position="435"/>
    </location>
</feature>
<comment type="caution">
    <text evidence="6">The sequence shown here is derived from an EMBL/GenBank/DDBJ whole genome shotgun (WGS) entry which is preliminary data.</text>
</comment>
<evidence type="ECO:0000256" key="1">
    <source>
        <dbReference type="ARBA" id="ARBA00022723"/>
    </source>
</evidence>
<dbReference type="InterPro" id="IPR001841">
    <property type="entry name" value="Znf_RING"/>
</dbReference>
<organism evidence="6 7">
    <name type="scientific">Stentor coeruleus</name>
    <dbReference type="NCBI Taxonomy" id="5963"/>
    <lineage>
        <taxon>Eukaryota</taxon>
        <taxon>Sar</taxon>
        <taxon>Alveolata</taxon>
        <taxon>Ciliophora</taxon>
        <taxon>Postciliodesmatophora</taxon>
        <taxon>Heterotrichea</taxon>
        <taxon>Heterotrichida</taxon>
        <taxon>Stentoridae</taxon>
        <taxon>Stentor</taxon>
    </lineage>
</organism>
<dbReference type="EMBL" id="MPUH01000065">
    <property type="protein sequence ID" value="OMJ92229.1"/>
    <property type="molecule type" value="Genomic_DNA"/>
</dbReference>
<feature type="domain" description="RING-type" evidence="5">
    <location>
        <begin position="704"/>
        <end position="743"/>
    </location>
</feature>
<accession>A0A1R2CT79</accession>
<proteinExistence type="predicted"/>
<keyword evidence="1" id="KW-0479">Metal-binding</keyword>
<dbReference type="GO" id="GO:0008270">
    <property type="term" value="F:zinc ion binding"/>
    <property type="evidence" value="ECO:0007669"/>
    <property type="project" value="UniProtKB-KW"/>
</dbReference>
<dbReference type="PROSITE" id="PS00518">
    <property type="entry name" value="ZF_RING_1"/>
    <property type="match status" value="3"/>
</dbReference>
<evidence type="ECO:0000256" key="4">
    <source>
        <dbReference type="PROSITE-ProRule" id="PRU00175"/>
    </source>
</evidence>
<feature type="domain" description="RING-type" evidence="5">
    <location>
        <begin position="675"/>
        <end position="707"/>
    </location>
</feature>
<evidence type="ECO:0000256" key="2">
    <source>
        <dbReference type="ARBA" id="ARBA00022771"/>
    </source>
</evidence>
<keyword evidence="2 4" id="KW-0863">Zinc-finger</keyword>
<dbReference type="InterPro" id="IPR017907">
    <property type="entry name" value="Znf_RING_CS"/>
</dbReference>
<evidence type="ECO:0000256" key="3">
    <source>
        <dbReference type="ARBA" id="ARBA00022833"/>
    </source>
</evidence>
<keyword evidence="3" id="KW-0862">Zinc</keyword>
<feature type="domain" description="RING-type" evidence="5">
    <location>
        <begin position="327"/>
        <end position="368"/>
    </location>
</feature>
<keyword evidence="7" id="KW-1185">Reference proteome</keyword>